<gene>
    <name evidence="2" type="ORF">FB45DRAFT_1022045</name>
</gene>
<evidence type="ECO:0000313" key="3">
    <source>
        <dbReference type="Proteomes" id="UP001221142"/>
    </source>
</evidence>
<keyword evidence="3" id="KW-1185">Reference proteome</keyword>
<name>A0AAD7FWG6_9AGAR</name>
<dbReference type="InterPro" id="IPR057722">
    <property type="entry name" value="AsqO/PenF-like_C"/>
</dbReference>
<dbReference type="Proteomes" id="UP001221142">
    <property type="component" value="Unassembled WGS sequence"/>
</dbReference>
<dbReference type="AlphaFoldDB" id="A0AAD7FWG6"/>
<sequence>MARRHEIHAPLFSQCIAEPVGENPPAAFQYLFYQGYLSRNGVVLQNQCSLGGTKNADYSTVTPYGLENDQVAGVAVPTGYLIGYVLANGEEFLFNLSSIAGAQNPDQNVYHRWVGRASGGKVGEEPEEGLTVFEWLNPGLTTYSP</sequence>
<reference evidence="2" key="1">
    <citation type="submission" date="2023-03" db="EMBL/GenBank/DDBJ databases">
        <title>Massive genome expansion in bonnet fungi (Mycena s.s.) driven by repeated elements and novel gene families across ecological guilds.</title>
        <authorList>
            <consortium name="Lawrence Berkeley National Laboratory"/>
            <person name="Harder C.B."/>
            <person name="Miyauchi S."/>
            <person name="Viragh M."/>
            <person name="Kuo A."/>
            <person name="Thoen E."/>
            <person name="Andreopoulos B."/>
            <person name="Lu D."/>
            <person name="Skrede I."/>
            <person name="Drula E."/>
            <person name="Henrissat B."/>
            <person name="Morin E."/>
            <person name="Kohler A."/>
            <person name="Barry K."/>
            <person name="LaButti K."/>
            <person name="Morin E."/>
            <person name="Salamov A."/>
            <person name="Lipzen A."/>
            <person name="Mereny Z."/>
            <person name="Hegedus B."/>
            <person name="Baldrian P."/>
            <person name="Stursova M."/>
            <person name="Weitz H."/>
            <person name="Taylor A."/>
            <person name="Grigoriev I.V."/>
            <person name="Nagy L.G."/>
            <person name="Martin F."/>
            <person name="Kauserud H."/>
        </authorList>
    </citation>
    <scope>NUCLEOTIDE SEQUENCE</scope>
    <source>
        <strain evidence="2">9284</strain>
    </source>
</reference>
<comment type="caution">
    <text evidence="2">The sequence shown here is derived from an EMBL/GenBank/DDBJ whole genome shotgun (WGS) entry which is preliminary data.</text>
</comment>
<evidence type="ECO:0000259" key="1">
    <source>
        <dbReference type="Pfam" id="PF25581"/>
    </source>
</evidence>
<protein>
    <recommendedName>
        <fullName evidence="1">AsqO/PenF-like C-terminal domain-containing protein</fullName>
    </recommendedName>
</protein>
<dbReference type="Pfam" id="PF25581">
    <property type="entry name" value="AsqO_C"/>
    <property type="match status" value="1"/>
</dbReference>
<proteinExistence type="predicted"/>
<dbReference type="EMBL" id="JARKIF010000004">
    <property type="protein sequence ID" value="KAJ7641284.1"/>
    <property type="molecule type" value="Genomic_DNA"/>
</dbReference>
<organism evidence="2 3">
    <name type="scientific">Roridomyces roridus</name>
    <dbReference type="NCBI Taxonomy" id="1738132"/>
    <lineage>
        <taxon>Eukaryota</taxon>
        <taxon>Fungi</taxon>
        <taxon>Dikarya</taxon>
        <taxon>Basidiomycota</taxon>
        <taxon>Agaricomycotina</taxon>
        <taxon>Agaricomycetes</taxon>
        <taxon>Agaricomycetidae</taxon>
        <taxon>Agaricales</taxon>
        <taxon>Marasmiineae</taxon>
        <taxon>Mycenaceae</taxon>
        <taxon>Roridomyces</taxon>
    </lineage>
</organism>
<feature type="domain" description="AsqO/PenF-like C-terminal" evidence="1">
    <location>
        <begin position="33"/>
        <end position="136"/>
    </location>
</feature>
<evidence type="ECO:0000313" key="2">
    <source>
        <dbReference type="EMBL" id="KAJ7641284.1"/>
    </source>
</evidence>
<accession>A0AAD7FWG6</accession>